<dbReference type="Proteomes" id="UP001649230">
    <property type="component" value="Chromosome"/>
</dbReference>
<evidence type="ECO:0000259" key="2">
    <source>
        <dbReference type="PROSITE" id="PS50106"/>
    </source>
</evidence>
<feature type="transmembrane region" description="Helical" evidence="1">
    <location>
        <begin position="77"/>
        <end position="101"/>
    </location>
</feature>
<dbReference type="SUPFAM" id="SSF54211">
    <property type="entry name" value="Ribosomal protein S5 domain 2-like"/>
    <property type="match status" value="1"/>
</dbReference>
<dbReference type="EMBL" id="CP090978">
    <property type="protein sequence ID" value="UJF34509.1"/>
    <property type="molecule type" value="Genomic_DNA"/>
</dbReference>
<feature type="transmembrane region" description="Helical" evidence="1">
    <location>
        <begin position="46"/>
        <end position="65"/>
    </location>
</feature>
<feature type="transmembrane region" description="Helical" evidence="1">
    <location>
        <begin position="7"/>
        <end position="26"/>
    </location>
</feature>
<dbReference type="SUPFAM" id="SSF50156">
    <property type="entry name" value="PDZ domain-like"/>
    <property type="match status" value="1"/>
</dbReference>
<reference evidence="3 4" key="1">
    <citation type="journal article" date="2024" name="Int. J. Syst. Evol. Microbiol.">
        <title>Paenibacillus hexagrammi sp. nov., a novel bacterium isolated from the gut content of Hexagrammos agrammus.</title>
        <authorList>
            <person name="Jung H.K."/>
            <person name="Kim D.G."/>
            <person name="Zin H."/>
            <person name="Park J."/>
            <person name="Jung H."/>
            <person name="Kim Y.O."/>
            <person name="Kong H.J."/>
            <person name="Kim J.W."/>
            <person name="Kim Y.S."/>
        </authorList>
    </citation>
    <scope>NUCLEOTIDE SEQUENCE [LARGE SCALE GENOMIC DNA]</scope>
    <source>
        <strain evidence="3 4">YPD9-1</strain>
    </source>
</reference>
<evidence type="ECO:0000313" key="4">
    <source>
        <dbReference type="Proteomes" id="UP001649230"/>
    </source>
</evidence>
<protein>
    <submittedName>
        <fullName evidence="3">PDZ domain-containing protein</fullName>
    </submittedName>
</protein>
<organism evidence="3 4">
    <name type="scientific">Paenibacillus hexagrammi</name>
    <dbReference type="NCBI Taxonomy" id="2908839"/>
    <lineage>
        <taxon>Bacteria</taxon>
        <taxon>Bacillati</taxon>
        <taxon>Bacillota</taxon>
        <taxon>Bacilli</taxon>
        <taxon>Bacillales</taxon>
        <taxon>Paenibacillaceae</taxon>
        <taxon>Paenibacillus</taxon>
    </lineage>
</organism>
<dbReference type="RefSeq" id="WP_235121083.1">
    <property type="nucleotide sequence ID" value="NZ_CP090978.1"/>
</dbReference>
<dbReference type="Gene3D" id="2.30.42.10">
    <property type="match status" value="1"/>
</dbReference>
<dbReference type="InterPro" id="IPR036034">
    <property type="entry name" value="PDZ_sf"/>
</dbReference>
<feature type="domain" description="PDZ" evidence="2">
    <location>
        <begin position="224"/>
        <end position="286"/>
    </location>
</feature>
<sequence length="455" mass="49252">MVSSRKLYFSGMLLILALAFIGELVWLPDPLRVGARWYWIDTADLLIYALACVPLLWLAGGLLRWRECRKNSYGPPPLSLTLTCAIVSLSCAAAILIVLIIPKQLTYSVGILAISWLSVFADLIVQERALRRKPLHTLSVLAVTICLGLLLFYPTRYLVTYPGLTLNMQRYAHVSSGSESGDISGVLVFERPAFPVDWVYAKLFPHYTFEPNNLGMSVGEYNQLVRTMKDDANASGSAVAFQKLGLGSGVTSHGVLVTAIATDSPARDSLQLGDIIIGINGAAVSNAQELSEQMKPVKPEESVRVKLRRGSAEMELVASTRGNPSDATKAIFGIQVANDLEYDIPKQIDYHSYLLHEGGPSHGAMLALTLIDQLTPGGVTNGNHVAGTGTMEPDGTVGPVGGLEQKAYTVSRTNADVFFVPAENEAEARKGASDLLIVPVHTLDDILSWLRAHPK</sequence>
<keyword evidence="1" id="KW-0812">Transmembrane</keyword>
<proteinExistence type="predicted"/>
<name>A0ABY3SMR4_9BACL</name>
<dbReference type="Pfam" id="PF05362">
    <property type="entry name" value="Lon_C"/>
    <property type="match status" value="1"/>
</dbReference>
<dbReference type="Gene3D" id="3.30.230.10">
    <property type="match status" value="1"/>
</dbReference>
<dbReference type="InterPro" id="IPR020568">
    <property type="entry name" value="Ribosomal_Su5_D2-typ_SF"/>
</dbReference>
<evidence type="ECO:0000313" key="3">
    <source>
        <dbReference type="EMBL" id="UJF34509.1"/>
    </source>
</evidence>
<gene>
    <name evidence="3" type="ORF">L0M14_04820</name>
</gene>
<accession>A0ABY3SMR4</accession>
<keyword evidence="1" id="KW-1133">Transmembrane helix</keyword>
<dbReference type="InterPro" id="IPR001478">
    <property type="entry name" value="PDZ"/>
</dbReference>
<keyword evidence="4" id="KW-1185">Reference proteome</keyword>
<dbReference type="PROSITE" id="PS50106">
    <property type="entry name" value="PDZ"/>
    <property type="match status" value="1"/>
</dbReference>
<feature type="transmembrane region" description="Helical" evidence="1">
    <location>
        <begin position="107"/>
        <end position="125"/>
    </location>
</feature>
<dbReference type="Pfam" id="PF13180">
    <property type="entry name" value="PDZ_2"/>
    <property type="match status" value="1"/>
</dbReference>
<dbReference type="InterPro" id="IPR008269">
    <property type="entry name" value="Lon_proteolytic"/>
</dbReference>
<dbReference type="InterPro" id="IPR014721">
    <property type="entry name" value="Ribsml_uS5_D2-typ_fold_subgr"/>
</dbReference>
<feature type="transmembrane region" description="Helical" evidence="1">
    <location>
        <begin position="137"/>
        <end position="159"/>
    </location>
</feature>
<keyword evidence="1" id="KW-0472">Membrane</keyword>
<evidence type="ECO:0000256" key="1">
    <source>
        <dbReference type="SAM" id="Phobius"/>
    </source>
</evidence>
<dbReference type="SMART" id="SM00228">
    <property type="entry name" value="PDZ"/>
    <property type="match status" value="1"/>
</dbReference>